<keyword evidence="4" id="KW-1185">Reference proteome</keyword>
<dbReference type="OrthoDB" id="6742802at2759"/>
<feature type="region of interest" description="Disordered" evidence="2">
    <location>
        <begin position="40"/>
        <end position="62"/>
    </location>
</feature>
<feature type="coiled-coil region" evidence="1">
    <location>
        <begin position="294"/>
        <end position="370"/>
    </location>
</feature>
<dbReference type="Proteomes" id="UP001153636">
    <property type="component" value="Chromosome 12"/>
</dbReference>
<keyword evidence="1" id="KW-0175">Coiled coil</keyword>
<feature type="coiled-coil region" evidence="1">
    <location>
        <begin position="110"/>
        <end position="144"/>
    </location>
</feature>
<organism evidence="3 4">
    <name type="scientific">Psylliodes chrysocephalus</name>
    <dbReference type="NCBI Taxonomy" id="3402493"/>
    <lineage>
        <taxon>Eukaryota</taxon>
        <taxon>Metazoa</taxon>
        <taxon>Ecdysozoa</taxon>
        <taxon>Arthropoda</taxon>
        <taxon>Hexapoda</taxon>
        <taxon>Insecta</taxon>
        <taxon>Pterygota</taxon>
        <taxon>Neoptera</taxon>
        <taxon>Endopterygota</taxon>
        <taxon>Coleoptera</taxon>
        <taxon>Polyphaga</taxon>
        <taxon>Cucujiformia</taxon>
        <taxon>Chrysomeloidea</taxon>
        <taxon>Chrysomelidae</taxon>
        <taxon>Galerucinae</taxon>
        <taxon>Alticini</taxon>
        <taxon>Psylliodes</taxon>
    </lineage>
</organism>
<accession>A0A9P0G6W0</accession>
<proteinExistence type="predicted"/>
<dbReference type="EMBL" id="OV651824">
    <property type="protein sequence ID" value="CAH1102108.1"/>
    <property type="molecule type" value="Genomic_DNA"/>
</dbReference>
<evidence type="ECO:0000313" key="4">
    <source>
        <dbReference type="Proteomes" id="UP001153636"/>
    </source>
</evidence>
<protein>
    <submittedName>
        <fullName evidence="3">Uncharacterized protein</fullName>
    </submittedName>
</protein>
<feature type="coiled-coil region" evidence="1">
    <location>
        <begin position="425"/>
        <end position="459"/>
    </location>
</feature>
<gene>
    <name evidence="3" type="ORF">PSYICH_LOCUS3263</name>
</gene>
<name>A0A9P0G6W0_9CUCU</name>
<feature type="coiled-coil region" evidence="1">
    <location>
        <begin position="483"/>
        <end position="527"/>
    </location>
</feature>
<feature type="compositionally biased region" description="Basic and acidic residues" evidence="2">
    <location>
        <begin position="52"/>
        <end position="62"/>
    </location>
</feature>
<evidence type="ECO:0000256" key="1">
    <source>
        <dbReference type="SAM" id="Coils"/>
    </source>
</evidence>
<sequence>MESQEQYMLEVQEMNYHQLQNSYQRNIHYQNNYQLETIHEESSNNNSQIQNEPKEKEHNNKDVIEIDGVQTNVDSLKYKDAQTLIQNMFKRIIQEKEVEGTSSYILSLENNSVKRQINEEKKNIDLLQLENEKINAQVIQTNEEFVRVQQNILNASEIDEQLKVYVTSTKNRSIYIQESFREKFNKSLDEKTAIESSINTKALYLEGLRKKINDFKSQCGSTDKKDENLLLKSECVDKREYSIKLKKLVENLKRNCETNIEILPLTTELAEKNEKIIELSNDINTTTVEKTKKINEVNENLVDITNRIDSTKERITAINLKLTENSEIKKELQKELEINQQTLSKNEIEINKLEDEKIEKENKLFELSEQHTSKINVLKYDLNILENEVCTLKEENNKKVKAVSLNNFFAKYFEKMAEKNVLNDKKVALEKIQLLETEINTEETNIKNAEIELEEITYNPLLVDLTKKKDFLDACKIYFSDQMENIKKEHSEVKQRVQEATGDVNRLTKSIEEKKTEKNRYRTLKRKHSKKDKINSTLVSVSSSTQDIEKDFNLPTSILKKKPQFTTPFSPKKVQFANLSSTESSGLTRTIEEVTDLDKVLENFRKMPKQQSSKQELNKRRVFFD</sequence>
<dbReference type="AlphaFoldDB" id="A0A9P0G6W0"/>
<evidence type="ECO:0000313" key="3">
    <source>
        <dbReference type="EMBL" id="CAH1102108.1"/>
    </source>
</evidence>
<evidence type="ECO:0000256" key="2">
    <source>
        <dbReference type="SAM" id="MobiDB-lite"/>
    </source>
</evidence>
<reference evidence="3" key="1">
    <citation type="submission" date="2022-01" db="EMBL/GenBank/DDBJ databases">
        <authorList>
            <person name="King R."/>
        </authorList>
    </citation>
    <scope>NUCLEOTIDE SEQUENCE</scope>
</reference>